<name>A0A0D7B217_9AGAR</name>
<proteinExistence type="predicted"/>
<dbReference type="EMBL" id="KN880624">
    <property type="protein sequence ID" value="KIY64668.1"/>
    <property type="molecule type" value="Genomic_DNA"/>
</dbReference>
<protein>
    <submittedName>
        <fullName evidence="1">Uncharacterized protein</fullName>
    </submittedName>
</protein>
<organism evidence="1 2">
    <name type="scientific">Cylindrobasidium torrendii FP15055 ss-10</name>
    <dbReference type="NCBI Taxonomy" id="1314674"/>
    <lineage>
        <taxon>Eukaryota</taxon>
        <taxon>Fungi</taxon>
        <taxon>Dikarya</taxon>
        <taxon>Basidiomycota</taxon>
        <taxon>Agaricomycotina</taxon>
        <taxon>Agaricomycetes</taxon>
        <taxon>Agaricomycetidae</taxon>
        <taxon>Agaricales</taxon>
        <taxon>Marasmiineae</taxon>
        <taxon>Physalacriaceae</taxon>
        <taxon>Cylindrobasidium</taxon>
    </lineage>
</organism>
<dbReference type="AlphaFoldDB" id="A0A0D7B217"/>
<evidence type="ECO:0000313" key="2">
    <source>
        <dbReference type="Proteomes" id="UP000054007"/>
    </source>
</evidence>
<evidence type="ECO:0000313" key="1">
    <source>
        <dbReference type="EMBL" id="KIY64668.1"/>
    </source>
</evidence>
<reference evidence="1 2" key="1">
    <citation type="journal article" date="2015" name="Fungal Genet. Biol.">
        <title>Evolution of novel wood decay mechanisms in Agaricales revealed by the genome sequences of Fistulina hepatica and Cylindrobasidium torrendii.</title>
        <authorList>
            <person name="Floudas D."/>
            <person name="Held B.W."/>
            <person name="Riley R."/>
            <person name="Nagy L.G."/>
            <person name="Koehler G."/>
            <person name="Ransdell A.S."/>
            <person name="Younus H."/>
            <person name="Chow J."/>
            <person name="Chiniquy J."/>
            <person name="Lipzen A."/>
            <person name="Tritt A."/>
            <person name="Sun H."/>
            <person name="Haridas S."/>
            <person name="LaButti K."/>
            <person name="Ohm R.A."/>
            <person name="Kues U."/>
            <person name="Blanchette R.A."/>
            <person name="Grigoriev I.V."/>
            <person name="Minto R.E."/>
            <person name="Hibbett D.S."/>
        </authorList>
    </citation>
    <scope>NUCLEOTIDE SEQUENCE [LARGE SCALE GENOMIC DNA]</scope>
    <source>
        <strain evidence="1 2">FP15055 ss-10</strain>
    </source>
</reference>
<gene>
    <name evidence="1" type="ORF">CYLTODRAFT_88322</name>
</gene>
<accession>A0A0D7B217</accession>
<sequence>MAETIPQGDWENWYTTGQEPNSWYKRMQTSEYPLLGFIPRDFVAPAKDGDLDLLHFDLENLPPRKDLSDTDTSNLAVSTKFKAFLEVKDEFDVVETAIPYRRADFAGGGFMSAGHEHELKVTASEGRFIDKMRGHGPGTFTPCIRKHAKTQNFYAKGTMNGWIAVAILSPNNLEPIPALSAAIEHNLDNGTEPKDRVDLRRVVPACYGKLGYWAAAFPLTTAIRNGNELVMYNPETRGSLYNAGPGYPAT</sequence>
<keyword evidence="2" id="KW-1185">Reference proteome</keyword>
<dbReference type="Proteomes" id="UP000054007">
    <property type="component" value="Unassembled WGS sequence"/>
</dbReference>